<evidence type="ECO:0008006" key="22">
    <source>
        <dbReference type="Google" id="ProtNLM"/>
    </source>
</evidence>
<keyword evidence="6" id="KW-0862">Zinc</keyword>
<evidence type="ECO:0000256" key="6">
    <source>
        <dbReference type="ARBA" id="ARBA00022833"/>
    </source>
</evidence>
<dbReference type="SMART" id="SM00293">
    <property type="entry name" value="PWWP"/>
    <property type="match status" value="1"/>
</dbReference>
<dbReference type="PROSITE" id="PS50014">
    <property type="entry name" value="BROMODOMAIN_2"/>
    <property type="match status" value="1"/>
</dbReference>
<dbReference type="GO" id="GO:0005694">
    <property type="term" value="C:chromosome"/>
    <property type="evidence" value="ECO:0007669"/>
    <property type="project" value="UniProtKB-SubCell"/>
</dbReference>
<evidence type="ECO:0000256" key="8">
    <source>
        <dbReference type="ARBA" id="ARBA00022990"/>
    </source>
</evidence>
<evidence type="ECO:0000256" key="16">
    <source>
        <dbReference type="SAM" id="MobiDB-lite"/>
    </source>
</evidence>
<dbReference type="InterPro" id="IPR036427">
    <property type="entry name" value="Bromodomain-like_sf"/>
</dbReference>
<dbReference type="GO" id="GO:0005634">
    <property type="term" value="C:nucleus"/>
    <property type="evidence" value="ECO:0007669"/>
    <property type="project" value="UniProtKB-SubCell"/>
</dbReference>
<keyword evidence="11" id="KW-0804">Transcription</keyword>
<evidence type="ECO:0000256" key="7">
    <source>
        <dbReference type="ARBA" id="ARBA00022853"/>
    </source>
</evidence>
<dbReference type="PROSITE" id="PS00633">
    <property type="entry name" value="BROMODOMAIN_1"/>
    <property type="match status" value="1"/>
</dbReference>
<evidence type="ECO:0000256" key="9">
    <source>
        <dbReference type="ARBA" id="ARBA00023015"/>
    </source>
</evidence>
<dbReference type="CDD" id="cd15538">
    <property type="entry name" value="PHD_PRKCBP1"/>
    <property type="match status" value="1"/>
</dbReference>
<evidence type="ECO:0000256" key="10">
    <source>
        <dbReference type="ARBA" id="ARBA00023117"/>
    </source>
</evidence>
<feature type="domain" description="Bromo" evidence="17">
    <location>
        <begin position="248"/>
        <end position="318"/>
    </location>
</feature>
<evidence type="ECO:0000256" key="11">
    <source>
        <dbReference type="ARBA" id="ARBA00023163"/>
    </source>
</evidence>
<evidence type="ECO:0000313" key="21">
    <source>
        <dbReference type="Proteomes" id="UP001168990"/>
    </source>
</evidence>
<dbReference type="EMBL" id="JAQQBS010001422">
    <property type="protein sequence ID" value="KAK0164450.1"/>
    <property type="molecule type" value="Genomic_DNA"/>
</dbReference>
<keyword evidence="15" id="KW-0175">Coiled coil</keyword>
<feature type="compositionally biased region" description="Polar residues" evidence="16">
    <location>
        <begin position="770"/>
        <end position="792"/>
    </location>
</feature>
<comment type="caution">
    <text evidence="20">The sequence shown here is derived from an EMBL/GenBank/DDBJ whole genome shotgun (WGS) entry which is preliminary data.</text>
</comment>
<dbReference type="Proteomes" id="UP001168990">
    <property type="component" value="Unassembled WGS sequence"/>
</dbReference>
<dbReference type="InterPro" id="IPR057053">
    <property type="entry name" value="MYND_ZMYND11_ZMYD8"/>
</dbReference>
<dbReference type="Gene3D" id="1.20.920.10">
    <property type="entry name" value="Bromodomain-like"/>
    <property type="match status" value="1"/>
</dbReference>
<dbReference type="SUPFAM" id="SSF47370">
    <property type="entry name" value="Bromodomain"/>
    <property type="match status" value="1"/>
</dbReference>
<dbReference type="PROSITE" id="PS50812">
    <property type="entry name" value="PWWP"/>
    <property type="match status" value="1"/>
</dbReference>
<dbReference type="InterPro" id="IPR002893">
    <property type="entry name" value="Znf_MYND"/>
</dbReference>
<feature type="domain" description="MYND-type" evidence="19">
    <location>
        <begin position="920"/>
        <end position="954"/>
    </location>
</feature>
<gene>
    <name evidence="20" type="ORF">PV328_003079</name>
</gene>
<dbReference type="SUPFAM" id="SSF144232">
    <property type="entry name" value="HIT/MYND zinc finger-like"/>
    <property type="match status" value="1"/>
</dbReference>
<evidence type="ECO:0000256" key="5">
    <source>
        <dbReference type="ARBA" id="ARBA00022771"/>
    </source>
</evidence>
<dbReference type="PRINTS" id="PR00503">
    <property type="entry name" value="BROMODOMAIN"/>
</dbReference>
<feature type="coiled-coil region" evidence="15">
    <location>
        <begin position="885"/>
        <end position="913"/>
    </location>
</feature>
<keyword evidence="10 13" id="KW-0103">Bromodomain</keyword>
<reference evidence="20" key="2">
    <citation type="submission" date="2023-03" db="EMBL/GenBank/DDBJ databases">
        <authorList>
            <person name="Inwood S.N."/>
            <person name="Skelly J.G."/>
            <person name="Guhlin J."/>
            <person name="Harrop T.W.R."/>
            <person name="Goldson S.G."/>
            <person name="Dearden P.K."/>
        </authorList>
    </citation>
    <scope>NUCLEOTIDE SEQUENCE</scope>
    <source>
        <strain evidence="20">Irish</strain>
        <tissue evidence="20">Whole body</tissue>
    </source>
</reference>
<dbReference type="Pfam" id="PF23460">
    <property type="entry name" value="ZMYND8_CC"/>
    <property type="match status" value="1"/>
</dbReference>
<organism evidence="20 21">
    <name type="scientific">Microctonus aethiopoides</name>
    <dbReference type="NCBI Taxonomy" id="144406"/>
    <lineage>
        <taxon>Eukaryota</taxon>
        <taxon>Metazoa</taxon>
        <taxon>Ecdysozoa</taxon>
        <taxon>Arthropoda</taxon>
        <taxon>Hexapoda</taxon>
        <taxon>Insecta</taxon>
        <taxon>Pterygota</taxon>
        <taxon>Neoptera</taxon>
        <taxon>Endopterygota</taxon>
        <taxon>Hymenoptera</taxon>
        <taxon>Apocrita</taxon>
        <taxon>Ichneumonoidea</taxon>
        <taxon>Braconidae</taxon>
        <taxon>Euphorinae</taxon>
        <taxon>Microctonus</taxon>
    </lineage>
</organism>
<keyword evidence="4" id="KW-0479">Metal-binding</keyword>
<dbReference type="InterPro" id="IPR001487">
    <property type="entry name" value="Bromodomain"/>
</dbReference>
<feature type="compositionally biased region" description="Polar residues" evidence="16">
    <location>
        <begin position="708"/>
        <end position="735"/>
    </location>
</feature>
<reference evidence="20" key="1">
    <citation type="journal article" date="2023" name="bioRxiv">
        <title>Scaffold-level genome assemblies of two parasitoid biocontrol wasps reveal the parthenogenesis mechanism and an associated novel virus.</title>
        <authorList>
            <person name="Inwood S."/>
            <person name="Skelly J."/>
            <person name="Guhlin J."/>
            <person name="Harrop T."/>
            <person name="Goldson S."/>
            <person name="Dearden P."/>
        </authorList>
    </citation>
    <scope>NUCLEOTIDE SEQUENCE</scope>
    <source>
        <strain evidence="20">Irish</strain>
        <tissue evidence="20">Whole body</tissue>
    </source>
</reference>
<dbReference type="FunFam" id="6.10.140.2220:FF:000002">
    <property type="entry name" value="Protein kinase C-binding protein 1 isoform C"/>
    <property type="match status" value="1"/>
</dbReference>
<evidence type="ECO:0000259" key="17">
    <source>
        <dbReference type="PROSITE" id="PS50014"/>
    </source>
</evidence>
<feature type="compositionally biased region" description="Polar residues" evidence="16">
    <location>
        <begin position="141"/>
        <end position="152"/>
    </location>
</feature>
<dbReference type="SMART" id="SM00297">
    <property type="entry name" value="BROMO"/>
    <property type="match status" value="1"/>
</dbReference>
<dbReference type="PROSITE" id="PS01360">
    <property type="entry name" value="ZF_MYND_1"/>
    <property type="match status" value="1"/>
</dbReference>
<dbReference type="Pfam" id="PF24324">
    <property type="entry name" value="MYND_ZMYND11_ZMYD8"/>
    <property type="match status" value="1"/>
</dbReference>
<dbReference type="Pfam" id="PF00855">
    <property type="entry name" value="PWWP"/>
    <property type="match status" value="1"/>
</dbReference>
<keyword evidence="3" id="KW-0158">Chromosome</keyword>
<feature type="region of interest" description="Disordered" evidence="16">
    <location>
        <begin position="751"/>
        <end position="792"/>
    </location>
</feature>
<evidence type="ECO:0000259" key="18">
    <source>
        <dbReference type="PROSITE" id="PS50812"/>
    </source>
</evidence>
<dbReference type="InterPro" id="IPR037967">
    <property type="entry name" value="ZMYND8_Bromo_dom"/>
</dbReference>
<dbReference type="CDD" id="cd20160">
    <property type="entry name" value="PWWP_PRKCBP1"/>
    <property type="match status" value="1"/>
</dbReference>
<evidence type="ECO:0000256" key="1">
    <source>
        <dbReference type="ARBA" id="ARBA00004123"/>
    </source>
</evidence>
<dbReference type="AlphaFoldDB" id="A0AA39F7P0"/>
<evidence type="ECO:0000256" key="13">
    <source>
        <dbReference type="PROSITE-ProRule" id="PRU00035"/>
    </source>
</evidence>
<name>A0AA39F7P0_9HYME</name>
<dbReference type="PANTHER" id="PTHR46453">
    <property type="entry name" value="PROTEIN KINASE C-BINDING PROTEIN 1"/>
    <property type="match status" value="1"/>
</dbReference>
<dbReference type="PANTHER" id="PTHR46453:SF5">
    <property type="entry name" value="PROTEIN KINASE C-BINDING PROTEIN 1 ISOFORM X1"/>
    <property type="match status" value="1"/>
</dbReference>
<sequence>MATFVNNGSNEYELEIKKSEDLNEIPSVSSLNLNNNLTVQDGVNEIAKHIGCDDKDDLNSTDSIIIEENQLDEKFIVEKMDSAIVNKRKKEIGNCEEDKNYSSDVTSQVVIDQSKNNIHHASAESIVMKTSMGKRKRRLSSNDSQGKTSSNDSSKSVQQIKKQKSTNDNYCWRCHKDVVEANCSTCTRSWHRKCMGGTPPTFTADNWICGECATILQAENAMTRSPSMVHLTVDQLCMVLKYVIERMRNSPGAEPFWSAVDLEEVPNYLDYIVKPMDLSLLEANINAKLYGSTDAFMADAKWIQHNCIVFNTCGGEYADTSKLSNAAKQIIKIARQEVSEIEACPDCYARGRNLPRPQATWFIEACRQPHPLVWAKLKGFPFWPAKALPRTNGQGHVDVRFFGEHDRAWVSPKDIYLYSRDPPTPLPRKKKQEMFDCIREITQHCHKLEIAFGPFQFAPPRIQYNPYDPTQIKLIFPEYDPACPYDSTKILNRENSLLSPLKKQTLPMKNTSTPASDALINNSMFVRDSENTVENSNDFNELEDNVKDHSNEINESLKQKNRLKKLPGNAEFEDSEIKLSNSSTKIGARMKKIKDVTPKKAAVRKTLLKKFVKPEKSNSIDEKSIETASQKVTTKYRKSYIRKDNATSPIFTPNVNGKINKSRMVEVYKPKTRIVEKLNSEMHNIYSEKSSIKSTNADRMHETLYGDKSNSYCSDKSIEENSSADTSNENLITSRESSDSVIIEQPMPVVKRQSKARKTFPNKPPRAPIRTSTIPTNDSTSRKINTQTSVNDNCSNYQLPPPEAGPLCAQLNHGANILAVRMARLIEEAIQEAAGSKIHDFGTAVDAHEATVYSLRLQIERMRWQHQQQLAELKYNTDQTLREMRASLEVERLRAIEEIRKEAEEERVKCVEEIKSKQWCAFCGREALYYCCWNTAYCNHECQQMHWQVHMRKCSQKPIAADTQDTNGAHQSQQREQNEHMQEMPTLVMSAQHDSSNVRGA</sequence>
<protein>
    <recommendedName>
        <fullName evidence="22">Protein kinase C-binding protein 1</fullName>
    </recommendedName>
</protein>
<evidence type="ECO:0000313" key="20">
    <source>
        <dbReference type="EMBL" id="KAK0164450.1"/>
    </source>
</evidence>
<proteinExistence type="predicted"/>
<dbReference type="GO" id="GO:0005737">
    <property type="term" value="C:cytoplasm"/>
    <property type="evidence" value="ECO:0007669"/>
    <property type="project" value="TreeGrafter"/>
</dbReference>
<dbReference type="Gene3D" id="2.30.30.140">
    <property type="match status" value="1"/>
</dbReference>
<feature type="region of interest" description="Disordered" evidence="16">
    <location>
        <begin position="705"/>
        <end position="738"/>
    </location>
</feature>
<dbReference type="GO" id="GO:0008270">
    <property type="term" value="F:zinc ion binding"/>
    <property type="evidence" value="ECO:0007669"/>
    <property type="project" value="UniProtKB-KW"/>
</dbReference>
<keyword evidence="21" id="KW-1185">Reference proteome</keyword>
<evidence type="ECO:0000256" key="4">
    <source>
        <dbReference type="ARBA" id="ARBA00022723"/>
    </source>
</evidence>
<evidence type="ECO:0000256" key="14">
    <source>
        <dbReference type="PROSITE-ProRule" id="PRU00134"/>
    </source>
</evidence>
<dbReference type="InterPro" id="IPR000313">
    <property type="entry name" value="PWWP_dom"/>
</dbReference>
<feature type="region of interest" description="Disordered" evidence="16">
    <location>
        <begin position="121"/>
        <end position="161"/>
    </location>
</feature>
<dbReference type="InterPro" id="IPR044075">
    <property type="entry name" value="PRKCBP1_PHD"/>
</dbReference>
<dbReference type="Gene3D" id="3.30.40.10">
    <property type="entry name" value="Zinc/RING finger domain, C3HC4 (zinc finger)"/>
    <property type="match status" value="1"/>
</dbReference>
<feature type="compositionally biased region" description="Polar residues" evidence="16">
    <location>
        <begin position="963"/>
        <end position="975"/>
    </location>
</feature>
<evidence type="ECO:0000256" key="2">
    <source>
        <dbReference type="ARBA" id="ARBA00004286"/>
    </source>
</evidence>
<dbReference type="InterPro" id="IPR013083">
    <property type="entry name" value="Znf_RING/FYVE/PHD"/>
</dbReference>
<dbReference type="GO" id="GO:0003714">
    <property type="term" value="F:transcription corepressor activity"/>
    <property type="evidence" value="ECO:0007669"/>
    <property type="project" value="TreeGrafter"/>
</dbReference>
<feature type="coiled-coil region" evidence="15">
    <location>
        <begin position="539"/>
        <end position="566"/>
    </location>
</feature>
<dbReference type="GO" id="GO:0140006">
    <property type="term" value="F:histone H3 reader activity"/>
    <property type="evidence" value="ECO:0007669"/>
    <property type="project" value="UniProtKB-ARBA"/>
</dbReference>
<dbReference type="InterPro" id="IPR018359">
    <property type="entry name" value="Bromodomain_CS"/>
</dbReference>
<accession>A0AA39F7P0</accession>
<feature type="domain" description="PWWP" evidence="18">
    <location>
        <begin position="369"/>
        <end position="421"/>
    </location>
</feature>
<dbReference type="InterPro" id="IPR056987">
    <property type="entry name" value="ZMYND8_CC"/>
</dbReference>
<dbReference type="CDD" id="cd05508">
    <property type="entry name" value="Bromo_RACK7"/>
    <property type="match status" value="1"/>
</dbReference>
<dbReference type="Pfam" id="PF00439">
    <property type="entry name" value="Bromodomain"/>
    <property type="match status" value="1"/>
</dbReference>
<keyword evidence="9" id="KW-0805">Transcription regulation</keyword>
<dbReference type="SUPFAM" id="SSF57903">
    <property type="entry name" value="FYVE/PHD zinc finger"/>
    <property type="match status" value="1"/>
</dbReference>
<keyword evidence="12" id="KW-0539">Nucleus</keyword>
<keyword evidence="8" id="KW-0007">Acetylation</keyword>
<dbReference type="Gene3D" id="6.10.140.2220">
    <property type="match status" value="1"/>
</dbReference>
<dbReference type="PROSITE" id="PS50865">
    <property type="entry name" value="ZF_MYND_2"/>
    <property type="match status" value="1"/>
</dbReference>
<dbReference type="SUPFAM" id="SSF63748">
    <property type="entry name" value="Tudor/PWWP/MBT"/>
    <property type="match status" value="1"/>
</dbReference>
<evidence type="ECO:0000259" key="19">
    <source>
        <dbReference type="PROSITE" id="PS50865"/>
    </source>
</evidence>
<evidence type="ECO:0000256" key="12">
    <source>
        <dbReference type="ARBA" id="ARBA00023242"/>
    </source>
</evidence>
<evidence type="ECO:0000256" key="15">
    <source>
        <dbReference type="SAM" id="Coils"/>
    </source>
</evidence>
<keyword evidence="5 14" id="KW-0863">Zinc-finger</keyword>
<comment type="subcellular location">
    <subcellularLocation>
        <location evidence="2">Chromosome</location>
    </subcellularLocation>
    <subcellularLocation>
        <location evidence="1">Nucleus</location>
    </subcellularLocation>
</comment>
<dbReference type="InterPro" id="IPR011011">
    <property type="entry name" value="Znf_FYVE_PHD"/>
</dbReference>
<evidence type="ECO:0000256" key="3">
    <source>
        <dbReference type="ARBA" id="ARBA00022454"/>
    </source>
</evidence>
<keyword evidence="7" id="KW-0156">Chromatin regulator</keyword>
<feature type="region of interest" description="Disordered" evidence="16">
    <location>
        <begin position="961"/>
        <end position="981"/>
    </location>
</feature>